<dbReference type="OrthoDB" id="7065842at2"/>
<feature type="transmembrane region" description="Helical" evidence="6">
    <location>
        <begin position="188"/>
        <end position="207"/>
    </location>
</feature>
<sequence>MTDTETALQPALSRWVLAIYGLGTIVGAGIYVVIGKVAGEAGALAPLAFLAAAIAAAITGLSYAELSARVPESGGSAAFIARGFDRRWLTGIAGWGLIATGLVSAATITTGFVGYVGVFLSVPRPLAIGLAAALLTAVAAIGVRQAAWFMIATTALQVAGLIMVIVYLGGELVHFPAAFSAALSSEPALPLAASVLSGAVLSFYAFIGFEDLATLSEEAKDSRRAIPFAIVASLTGASVLYLLIAAIAVSAMPPEALAVSGAPLSDILARHGGPAEIIAVIGLLTILNGALAQIVMAARVVHDLGSRRGSAPAWLARIHPRTTTPLAATVLGGAIVAVLAMAFPTEQLAAGTSLLMLLIFTAACAALLAIKARREPVPQGVRTYPAIIPALGCMICLTLALARLLT</sequence>
<dbReference type="PIRSF" id="PIRSF006060">
    <property type="entry name" value="AA_transporter"/>
    <property type="match status" value="1"/>
</dbReference>
<evidence type="ECO:0000256" key="2">
    <source>
        <dbReference type="ARBA" id="ARBA00022448"/>
    </source>
</evidence>
<evidence type="ECO:0000256" key="5">
    <source>
        <dbReference type="ARBA" id="ARBA00023136"/>
    </source>
</evidence>
<dbReference type="PANTHER" id="PTHR43243:SF4">
    <property type="entry name" value="CATIONIC AMINO ACID TRANSPORTER 4"/>
    <property type="match status" value="1"/>
</dbReference>
<dbReference type="Proteomes" id="UP000195807">
    <property type="component" value="Chromosome"/>
</dbReference>
<feature type="transmembrane region" description="Helical" evidence="6">
    <location>
        <begin position="46"/>
        <end position="64"/>
    </location>
</feature>
<feature type="transmembrane region" description="Helical" evidence="6">
    <location>
        <begin position="148"/>
        <end position="168"/>
    </location>
</feature>
<feature type="transmembrane region" description="Helical" evidence="6">
    <location>
        <begin position="322"/>
        <end position="343"/>
    </location>
</feature>
<reference evidence="7 8" key="1">
    <citation type="submission" date="2017-01" db="EMBL/GenBank/DDBJ databases">
        <title>Complete genome sequence of esterase-producing bacterium Croceicoccus marinus E4A9.</title>
        <authorList>
            <person name="Wu Y.-H."/>
            <person name="Cheng H."/>
            <person name="Xu L."/>
            <person name="Huo Y.-Y."/>
            <person name="Wang C.-S."/>
            <person name="Xu X.-W."/>
        </authorList>
    </citation>
    <scope>NUCLEOTIDE SEQUENCE [LARGE SCALE GENOMIC DNA]</scope>
    <source>
        <strain evidence="7 8">E4A9</strain>
    </source>
</reference>
<dbReference type="InterPro" id="IPR002293">
    <property type="entry name" value="AA/rel_permease1"/>
</dbReference>
<gene>
    <name evidence="7" type="ORF">A9D14_03245</name>
</gene>
<dbReference type="GO" id="GO:0015171">
    <property type="term" value="F:amino acid transmembrane transporter activity"/>
    <property type="evidence" value="ECO:0007669"/>
    <property type="project" value="TreeGrafter"/>
</dbReference>
<proteinExistence type="predicted"/>
<dbReference type="STRING" id="450378.GCA_001661675_00648"/>
<keyword evidence="4 6" id="KW-1133">Transmembrane helix</keyword>
<dbReference type="RefSeq" id="WP_066842907.1">
    <property type="nucleotide sequence ID" value="NZ_CP019602.1"/>
</dbReference>
<keyword evidence="2" id="KW-0813">Transport</keyword>
<evidence type="ECO:0000256" key="4">
    <source>
        <dbReference type="ARBA" id="ARBA00022989"/>
    </source>
</evidence>
<dbReference type="KEGG" id="cman:A9D14_03245"/>
<evidence type="ECO:0000256" key="1">
    <source>
        <dbReference type="ARBA" id="ARBA00004141"/>
    </source>
</evidence>
<dbReference type="Gene3D" id="1.20.1740.10">
    <property type="entry name" value="Amino acid/polyamine transporter I"/>
    <property type="match status" value="1"/>
</dbReference>
<evidence type="ECO:0008006" key="9">
    <source>
        <dbReference type="Google" id="ProtNLM"/>
    </source>
</evidence>
<feature type="transmembrane region" description="Helical" evidence="6">
    <location>
        <begin position="12"/>
        <end position="34"/>
    </location>
</feature>
<feature type="transmembrane region" description="Helical" evidence="6">
    <location>
        <begin position="349"/>
        <end position="370"/>
    </location>
</feature>
<keyword evidence="8" id="KW-1185">Reference proteome</keyword>
<protein>
    <recommendedName>
        <fullName evidence="9">Amino acid permease</fullName>
    </recommendedName>
</protein>
<feature type="transmembrane region" description="Helical" evidence="6">
    <location>
        <begin position="126"/>
        <end position="143"/>
    </location>
</feature>
<feature type="transmembrane region" description="Helical" evidence="6">
    <location>
        <begin position="92"/>
        <end position="120"/>
    </location>
</feature>
<dbReference type="EMBL" id="CP019602">
    <property type="protein sequence ID" value="ARU15375.1"/>
    <property type="molecule type" value="Genomic_DNA"/>
</dbReference>
<dbReference type="GO" id="GO:0016020">
    <property type="term" value="C:membrane"/>
    <property type="evidence" value="ECO:0007669"/>
    <property type="project" value="UniProtKB-SubCell"/>
</dbReference>
<evidence type="ECO:0000256" key="6">
    <source>
        <dbReference type="SAM" id="Phobius"/>
    </source>
</evidence>
<organism evidence="7 8">
    <name type="scientific">Croceicoccus marinus</name>
    <dbReference type="NCBI Taxonomy" id="450378"/>
    <lineage>
        <taxon>Bacteria</taxon>
        <taxon>Pseudomonadati</taxon>
        <taxon>Pseudomonadota</taxon>
        <taxon>Alphaproteobacteria</taxon>
        <taxon>Sphingomonadales</taxon>
        <taxon>Erythrobacteraceae</taxon>
        <taxon>Croceicoccus</taxon>
    </lineage>
</organism>
<feature type="transmembrane region" description="Helical" evidence="6">
    <location>
        <begin position="382"/>
        <end position="405"/>
    </location>
</feature>
<accession>A0A1Z1F9E8</accession>
<keyword evidence="5 6" id="KW-0472">Membrane</keyword>
<evidence type="ECO:0000256" key="3">
    <source>
        <dbReference type="ARBA" id="ARBA00022692"/>
    </source>
</evidence>
<feature type="transmembrane region" description="Helical" evidence="6">
    <location>
        <begin position="228"/>
        <end position="251"/>
    </location>
</feature>
<name>A0A1Z1F9E8_9SPHN</name>
<dbReference type="PANTHER" id="PTHR43243">
    <property type="entry name" value="INNER MEMBRANE TRANSPORTER YGJI-RELATED"/>
    <property type="match status" value="1"/>
</dbReference>
<dbReference type="AlphaFoldDB" id="A0A1Z1F9E8"/>
<keyword evidence="3 6" id="KW-0812">Transmembrane</keyword>
<comment type="subcellular location">
    <subcellularLocation>
        <location evidence="1">Membrane</location>
        <topology evidence="1">Multi-pass membrane protein</topology>
    </subcellularLocation>
</comment>
<dbReference type="Pfam" id="PF13520">
    <property type="entry name" value="AA_permease_2"/>
    <property type="match status" value="1"/>
</dbReference>
<feature type="transmembrane region" description="Helical" evidence="6">
    <location>
        <begin position="277"/>
        <end position="301"/>
    </location>
</feature>
<evidence type="ECO:0000313" key="8">
    <source>
        <dbReference type="Proteomes" id="UP000195807"/>
    </source>
</evidence>
<evidence type="ECO:0000313" key="7">
    <source>
        <dbReference type="EMBL" id="ARU15375.1"/>
    </source>
</evidence>